<comment type="similarity">
    <text evidence="2">Belongs to the metallo-beta-lactamase superfamily.</text>
</comment>
<evidence type="ECO:0000256" key="2">
    <source>
        <dbReference type="ARBA" id="ARBA00007749"/>
    </source>
</evidence>
<evidence type="ECO:0000256" key="7">
    <source>
        <dbReference type="ARBA" id="ARBA00034301"/>
    </source>
</evidence>
<dbReference type="Pfam" id="PF00753">
    <property type="entry name" value="Lactamase_B"/>
    <property type="match status" value="1"/>
</dbReference>
<accession>A0A089HK04</accession>
<gene>
    <name evidence="10" type="ORF">PDUR_02560</name>
</gene>
<evidence type="ECO:0000313" key="10">
    <source>
        <dbReference type="EMBL" id="AIQ11010.1"/>
    </source>
</evidence>
<sequence>MEKFVKVHVMHTGDLKYDRALAFKELDVIPPVNQRGEEYQELVPVSSYLIEHPNGRIVVDAGWHEDIRTQPKEHFGEDLYQFIEYRLPEGSSVREQLASKNISPQDLEAVVMTHLDEDHISGLQLLSGAKRFLVSEPEWKNVAGYKEKWYKGISFEAFELESIPFGPYKLGKDLFGDGLVYLVFTPGHTAGHVSVLARVENGWLLLVSDAGYAERSWKDLILPGNTVDEQDALKSLQWVQQFAQKTDCVAAIANHDPSVRPGSY</sequence>
<keyword evidence="11" id="KW-1185">Reference proteome</keyword>
<evidence type="ECO:0000256" key="4">
    <source>
        <dbReference type="ARBA" id="ARBA00022801"/>
    </source>
</evidence>
<dbReference type="SUPFAM" id="SSF56281">
    <property type="entry name" value="Metallo-hydrolase/oxidoreductase"/>
    <property type="match status" value="1"/>
</dbReference>
<evidence type="ECO:0000256" key="3">
    <source>
        <dbReference type="ARBA" id="ARBA00022723"/>
    </source>
</evidence>
<keyword evidence="5" id="KW-0862">Zinc</keyword>
<evidence type="ECO:0000256" key="5">
    <source>
        <dbReference type="ARBA" id="ARBA00022833"/>
    </source>
</evidence>
<evidence type="ECO:0000313" key="11">
    <source>
        <dbReference type="Proteomes" id="UP000029409"/>
    </source>
</evidence>
<dbReference type="InterPro" id="IPR001279">
    <property type="entry name" value="Metallo-B-lactamas"/>
</dbReference>
<evidence type="ECO:0000256" key="1">
    <source>
        <dbReference type="ARBA" id="ARBA00001947"/>
    </source>
</evidence>
<dbReference type="PANTHER" id="PTHR42978">
    <property type="entry name" value="QUORUM-QUENCHING LACTONASE YTNP-RELATED-RELATED"/>
    <property type="match status" value="1"/>
</dbReference>
<dbReference type="CDD" id="cd07729">
    <property type="entry name" value="AHL_lactonase_MBL-fold"/>
    <property type="match status" value="1"/>
</dbReference>
<comment type="cofactor">
    <cofactor evidence="1">
        <name>Zn(2+)</name>
        <dbReference type="ChEBI" id="CHEBI:29105"/>
    </cofactor>
</comment>
<dbReference type="GO" id="GO:0016787">
    <property type="term" value="F:hydrolase activity"/>
    <property type="evidence" value="ECO:0007669"/>
    <property type="project" value="UniProtKB-KW"/>
</dbReference>
<comment type="catalytic activity">
    <reaction evidence="6">
        <text>3',5'-cyclic CMP + H2O = CMP + H(+)</text>
        <dbReference type="Rhea" id="RHEA:72675"/>
        <dbReference type="ChEBI" id="CHEBI:15377"/>
        <dbReference type="ChEBI" id="CHEBI:15378"/>
        <dbReference type="ChEBI" id="CHEBI:58003"/>
        <dbReference type="ChEBI" id="CHEBI:60377"/>
    </reaction>
    <physiologicalReaction direction="left-to-right" evidence="6">
        <dbReference type="Rhea" id="RHEA:72676"/>
    </physiologicalReaction>
</comment>
<dbReference type="eggNOG" id="COG0491">
    <property type="taxonomic scope" value="Bacteria"/>
</dbReference>
<dbReference type="Gene3D" id="3.60.15.10">
    <property type="entry name" value="Ribonuclease Z/Hydroxyacylglutathione hydrolase-like"/>
    <property type="match status" value="1"/>
</dbReference>
<dbReference type="Proteomes" id="UP000029409">
    <property type="component" value="Chromosome"/>
</dbReference>
<keyword evidence="3" id="KW-0479">Metal-binding</keyword>
<dbReference type="InterPro" id="IPR036866">
    <property type="entry name" value="RibonucZ/Hydroxyglut_hydro"/>
</dbReference>
<keyword evidence="4" id="KW-0378">Hydrolase</keyword>
<dbReference type="SMART" id="SM00849">
    <property type="entry name" value="Lactamase_B"/>
    <property type="match status" value="1"/>
</dbReference>
<dbReference type="RefSeq" id="WP_042204937.1">
    <property type="nucleotide sequence ID" value="NZ_CP009288.1"/>
</dbReference>
<dbReference type="GO" id="GO:0046872">
    <property type="term" value="F:metal ion binding"/>
    <property type="evidence" value="ECO:0007669"/>
    <property type="project" value="UniProtKB-KW"/>
</dbReference>
<dbReference type="InterPro" id="IPR051013">
    <property type="entry name" value="MBL_superfamily_lactonases"/>
</dbReference>
<evidence type="ECO:0000259" key="9">
    <source>
        <dbReference type="SMART" id="SM00849"/>
    </source>
</evidence>
<comment type="catalytic activity">
    <reaction evidence="8">
        <text>3',5'-cyclic UMP + H2O = UMP + H(+)</text>
        <dbReference type="Rhea" id="RHEA:70575"/>
        <dbReference type="ChEBI" id="CHEBI:15377"/>
        <dbReference type="ChEBI" id="CHEBI:15378"/>
        <dbReference type="ChEBI" id="CHEBI:57865"/>
        <dbReference type="ChEBI" id="CHEBI:184387"/>
    </reaction>
    <physiologicalReaction direction="left-to-right" evidence="8">
        <dbReference type="Rhea" id="RHEA:70576"/>
    </physiologicalReaction>
</comment>
<dbReference type="AlphaFoldDB" id="A0A089HK04"/>
<name>A0A089HK04_PAEDU</name>
<reference evidence="10 11" key="1">
    <citation type="submission" date="2014-08" db="EMBL/GenBank/DDBJ databases">
        <title>Comparative genomics of the Paenibacillus odorifer group.</title>
        <authorList>
            <person name="den Bakker H.C."/>
            <person name="Tsai Y.-C."/>
            <person name="Martin N."/>
            <person name="Korlach J."/>
            <person name="Wiedmann M."/>
        </authorList>
    </citation>
    <scope>NUCLEOTIDE SEQUENCE [LARGE SCALE GENOMIC DNA]</scope>
    <source>
        <strain evidence="10 11">DSM 1735</strain>
    </source>
</reference>
<organism evidence="10 11">
    <name type="scientific">Paenibacillus durus</name>
    <name type="common">Paenibacillus azotofixans</name>
    <dbReference type="NCBI Taxonomy" id="44251"/>
    <lineage>
        <taxon>Bacteria</taxon>
        <taxon>Bacillati</taxon>
        <taxon>Bacillota</taxon>
        <taxon>Bacilli</taxon>
        <taxon>Bacillales</taxon>
        <taxon>Paenibacillaceae</taxon>
        <taxon>Paenibacillus</taxon>
    </lineage>
</organism>
<dbReference type="STRING" id="44251.PDUR_02560"/>
<evidence type="ECO:0000256" key="6">
    <source>
        <dbReference type="ARBA" id="ARBA00034221"/>
    </source>
</evidence>
<dbReference type="KEGG" id="pdu:PDUR_02560"/>
<protein>
    <recommendedName>
        <fullName evidence="9">Metallo-beta-lactamase domain-containing protein</fullName>
    </recommendedName>
</protein>
<evidence type="ECO:0000256" key="8">
    <source>
        <dbReference type="ARBA" id="ARBA00048505"/>
    </source>
</evidence>
<comment type="function">
    <text evidence="7">Counteracts the endogenous Pycsar antiviral defense system. Phosphodiesterase that enables metal-dependent hydrolysis of host cyclic nucleotide Pycsar defense signals such as cCMP and cUMP.</text>
</comment>
<proteinExistence type="inferred from homology"/>
<dbReference type="PANTHER" id="PTHR42978:SF2">
    <property type="entry name" value="102 KBASES UNSTABLE REGION: FROM 1 TO 119443"/>
    <property type="match status" value="1"/>
</dbReference>
<dbReference type="EMBL" id="CP009288">
    <property type="protein sequence ID" value="AIQ11010.1"/>
    <property type="molecule type" value="Genomic_DNA"/>
</dbReference>
<feature type="domain" description="Metallo-beta-lactamase" evidence="9">
    <location>
        <begin position="44"/>
        <end position="263"/>
    </location>
</feature>